<organism evidence="2 3">
    <name type="scientific">Microbacterium saperdae</name>
    <dbReference type="NCBI Taxonomy" id="69368"/>
    <lineage>
        <taxon>Bacteria</taxon>
        <taxon>Bacillati</taxon>
        <taxon>Actinomycetota</taxon>
        <taxon>Actinomycetes</taxon>
        <taxon>Micrococcales</taxon>
        <taxon>Microbacteriaceae</taxon>
        <taxon>Microbacterium</taxon>
    </lineage>
</organism>
<proteinExistence type="predicted"/>
<dbReference type="Proteomes" id="UP000317209">
    <property type="component" value="Unassembled WGS sequence"/>
</dbReference>
<feature type="transmembrane region" description="Helical" evidence="1">
    <location>
        <begin position="23"/>
        <end position="51"/>
    </location>
</feature>
<dbReference type="RefSeq" id="WP_141874153.1">
    <property type="nucleotide sequence ID" value="NZ_VFOX01000002.1"/>
</dbReference>
<comment type="caution">
    <text evidence="2">The sequence shown here is derived from an EMBL/GenBank/DDBJ whole genome shotgun (WGS) entry which is preliminary data.</text>
</comment>
<sequence length="100" mass="11424">MAQAPRVARSDKKRDQSSFVVDWFYALWVVLVITSTWVFLGAPLVVALASLFTRLRRDRGKQISIWVIAGIVTIFTTLPLLVIWLGLSTEHVDEHRFVVE</sequence>
<name>A0A543BBV6_9MICO</name>
<evidence type="ECO:0000313" key="3">
    <source>
        <dbReference type="Proteomes" id="UP000317209"/>
    </source>
</evidence>
<reference evidence="2 3" key="1">
    <citation type="submission" date="2019-06" db="EMBL/GenBank/DDBJ databases">
        <title>Sequencing the genomes of 1000 actinobacteria strains.</title>
        <authorList>
            <person name="Klenk H.-P."/>
        </authorList>
    </citation>
    <scope>NUCLEOTIDE SEQUENCE [LARGE SCALE GENOMIC DNA]</scope>
    <source>
        <strain evidence="2 3">DSM 20169</strain>
    </source>
</reference>
<evidence type="ECO:0000313" key="2">
    <source>
        <dbReference type="EMBL" id="TQL82223.1"/>
    </source>
</evidence>
<gene>
    <name evidence="2" type="ORF">FB560_3707</name>
</gene>
<evidence type="ECO:0000256" key="1">
    <source>
        <dbReference type="SAM" id="Phobius"/>
    </source>
</evidence>
<dbReference type="EMBL" id="VFOX01000002">
    <property type="protein sequence ID" value="TQL82223.1"/>
    <property type="molecule type" value="Genomic_DNA"/>
</dbReference>
<keyword evidence="1" id="KW-1133">Transmembrane helix</keyword>
<keyword evidence="1" id="KW-0472">Membrane</keyword>
<keyword evidence="3" id="KW-1185">Reference proteome</keyword>
<keyword evidence="1" id="KW-0812">Transmembrane</keyword>
<feature type="transmembrane region" description="Helical" evidence="1">
    <location>
        <begin position="63"/>
        <end position="87"/>
    </location>
</feature>
<dbReference type="AlphaFoldDB" id="A0A543BBV6"/>
<protein>
    <submittedName>
        <fullName evidence="2">Uncharacterized protein</fullName>
    </submittedName>
</protein>
<accession>A0A543BBV6</accession>